<gene>
    <name evidence="1" type="ordered locus">Oter_2960</name>
</gene>
<keyword evidence="2" id="KW-1185">Reference proteome</keyword>
<dbReference type="KEGG" id="ote:Oter_2960"/>
<protein>
    <submittedName>
        <fullName evidence="1">ACT domain-containing protein</fullName>
    </submittedName>
</protein>
<dbReference type="EMBL" id="CP001032">
    <property type="protein sequence ID" value="ACB76241.1"/>
    <property type="molecule type" value="Genomic_DNA"/>
</dbReference>
<name>B1ZY95_OPITP</name>
<organism evidence="1 2">
    <name type="scientific">Opitutus terrae (strain DSM 11246 / JCM 15787 / PB90-1)</name>
    <dbReference type="NCBI Taxonomy" id="452637"/>
    <lineage>
        <taxon>Bacteria</taxon>
        <taxon>Pseudomonadati</taxon>
        <taxon>Verrucomicrobiota</taxon>
        <taxon>Opitutia</taxon>
        <taxon>Opitutales</taxon>
        <taxon>Opitutaceae</taxon>
        <taxon>Opitutus</taxon>
    </lineage>
</organism>
<dbReference type="RefSeq" id="WP_012375776.1">
    <property type="nucleotide sequence ID" value="NC_010571.1"/>
</dbReference>
<dbReference type="eggNOG" id="COG4747">
    <property type="taxonomic scope" value="Bacteria"/>
</dbReference>
<dbReference type="AlphaFoldDB" id="B1ZY95"/>
<proteinExistence type="predicted"/>
<sequence length="136" mass="13814">MPLDIKRVESFQFTVANQVRDGARLLSQFAAAGVDLHAFKAVPAAAGARFTLLAADSPTLAAAARAAGVTLDGPRPAVLIKGGEEPGALSGIYRKLAAAEIDVPEASGIAGVNGGYGVVLYLKPENCARAIAALSQ</sequence>
<accession>B1ZY95</accession>
<dbReference type="HOGENOM" id="CLU_153691_0_0_0"/>
<reference evidence="1 2" key="1">
    <citation type="journal article" date="2011" name="J. Bacteriol.">
        <title>Genome sequence of the verrucomicrobium Opitutus terrae PB90-1, an abundant inhabitant of rice paddy soil ecosystems.</title>
        <authorList>
            <person name="van Passel M.W."/>
            <person name="Kant R."/>
            <person name="Palva A."/>
            <person name="Copeland A."/>
            <person name="Lucas S."/>
            <person name="Lapidus A."/>
            <person name="Glavina del Rio T."/>
            <person name="Pitluck S."/>
            <person name="Goltsman E."/>
            <person name="Clum A."/>
            <person name="Sun H."/>
            <person name="Schmutz J."/>
            <person name="Larimer F.W."/>
            <person name="Land M.L."/>
            <person name="Hauser L."/>
            <person name="Kyrpides N."/>
            <person name="Mikhailova N."/>
            <person name="Richardson P.P."/>
            <person name="Janssen P.H."/>
            <person name="de Vos W.M."/>
            <person name="Smidt H."/>
        </authorList>
    </citation>
    <scope>NUCLEOTIDE SEQUENCE [LARGE SCALE GENOMIC DNA]</scope>
    <source>
        <strain evidence="2">DSM 11246 / JCM 15787 / PB90-1</strain>
    </source>
</reference>
<evidence type="ECO:0000313" key="1">
    <source>
        <dbReference type="EMBL" id="ACB76241.1"/>
    </source>
</evidence>
<dbReference type="STRING" id="452637.Oter_2960"/>
<dbReference type="Proteomes" id="UP000007013">
    <property type="component" value="Chromosome"/>
</dbReference>
<dbReference type="Gene3D" id="3.30.2130.10">
    <property type="entry name" value="VC0802-like"/>
    <property type="match status" value="1"/>
</dbReference>
<dbReference type="OrthoDB" id="7060520at2"/>
<evidence type="ECO:0000313" key="2">
    <source>
        <dbReference type="Proteomes" id="UP000007013"/>
    </source>
</evidence>